<proteinExistence type="inferred from homology"/>
<evidence type="ECO:0000313" key="6">
    <source>
        <dbReference type="EMBL" id="WRP16716.1"/>
    </source>
</evidence>
<feature type="transmembrane region" description="Helical" evidence="5">
    <location>
        <begin position="165"/>
        <end position="191"/>
    </location>
</feature>
<gene>
    <name evidence="5 6" type="primary">tatC</name>
    <name evidence="6" type="ORF">U7230_11555</name>
</gene>
<feature type="transmembrane region" description="Helical" evidence="5">
    <location>
        <begin position="82"/>
        <end position="104"/>
    </location>
</feature>
<dbReference type="PANTHER" id="PTHR30371:SF0">
    <property type="entry name" value="SEC-INDEPENDENT PROTEIN TRANSLOCASE PROTEIN TATC, CHLOROPLASTIC-RELATED"/>
    <property type="match status" value="1"/>
</dbReference>
<evidence type="ECO:0000256" key="4">
    <source>
        <dbReference type="ARBA" id="ARBA00023136"/>
    </source>
</evidence>
<organism evidence="6 7">
    <name type="scientific">Carboxydichorda subterranea</name>
    <dbReference type="NCBI Taxonomy" id="3109565"/>
    <lineage>
        <taxon>Bacteria</taxon>
        <taxon>Bacillati</taxon>
        <taxon>Bacillota</taxon>
        <taxon>Limnochordia</taxon>
        <taxon>Limnochordales</taxon>
        <taxon>Geochordaceae</taxon>
        <taxon>Carboxydichorda</taxon>
    </lineage>
</organism>
<keyword evidence="4 5" id="KW-0472">Membrane</keyword>
<evidence type="ECO:0000313" key="7">
    <source>
        <dbReference type="Proteomes" id="UP001332192"/>
    </source>
</evidence>
<evidence type="ECO:0000256" key="5">
    <source>
        <dbReference type="HAMAP-Rule" id="MF_00902"/>
    </source>
</evidence>
<feature type="transmembrane region" description="Helical" evidence="5">
    <location>
        <begin position="31"/>
        <end position="54"/>
    </location>
</feature>
<keyword evidence="2 5" id="KW-0812">Transmembrane</keyword>
<dbReference type="RefSeq" id="WP_324715988.1">
    <property type="nucleotide sequence ID" value="NZ_CP141615.1"/>
</dbReference>
<dbReference type="PRINTS" id="PR01840">
    <property type="entry name" value="TATCFAMILY"/>
</dbReference>
<keyword evidence="7" id="KW-1185">Reference proteome</keyword>
<keyword evidence="5" id="KW-1003">Cell membrane</keyword>
<keyword evidence="5" id="KW-0653">Protein transport</keyword>
<feature type="transmembrane region" description="Helical" evidence="5">
    <location>
        <begin position="203"/>
        <end position="219"/>
    </location>
</feature>
<protein>
    <recommendedName>
        <fullName evidence="5">Sec-independent protein translocase protein TatC</fullName>
    </recommendedName>
</protein>
<evidence type="ECO:0000256" key="1">
    <source>
        <dbReference type="ARBA" id="ARBA00004141"/>
    </source>
</evidence>
<keyword evidence="5" id="KW-0813">Transport</keyword>
<dbReference type="NCBIfam" id="TIGR00945">
    <property type="entry name" value="tatC"/>
    <property type="match status" value="1"/>
</dbReference>
<sequence length="259" mass="28348">MAQPEPSPWEQLTEMLARSPWVRRFESVRRYLAAGLLLFAVGSAAAFAVAPAVVADMERKQPEFARLVMLAPAEGFMVRIKVALALGAAIAIPAVMFGVWAVVTRGWPWGKRLSRFLFIPASLGLFFGGAYFAYGWVVPPALRFLLGFARDRLQPMISINSYTNFILTMVVPFGLVFQLPLLVFFLARLGVVSHRGLAQRRSYAIVGIAALAAALTPGPDVFSQLLMAVPLVILYEVSIWIAWLAAPRGGARPSSTDRV</sequence>
<evidence type="ECO:0000256" key="2">
    <source>
        <dbReference type="ARBA" id="ARBA00022692"/>
    </source>
</evidence>
<comment type="subcellular location">
    <subcellularLocation>
        <location evidence="5">Cell membrane</location>
        <topology evidence="5">Multi-pass membrane protein</topology>
    </subcellularLocation>
    <subcellularLocation>
        <location evidence="1">Membrane</location>
        <topology evidence="1">Multi-pass membrane protein</topology>
    </subcellularLocation>
</comment>
<reference evidence="6 7" key="1">
    <citation type="journal article" date="2024" name="Front. Microbiol.">
        <title>Novel thermophilic genera Geochorda gen. nov. and Carboxydochorda gen. nov. from the deep terrestrial subsurface reveal the ecophysiological diversity in the class Limnochordia.</title>
        <authorList>
            <person name="Karnachuk O.V."/>
            <person name="Lukina A.P."/>
            <person name="Avakyan M.R."/>
            <person name="Kadnikov V.V."/>
            <person name="Begmatov S."/>
            <person name="Beletsky A.V."/>
            <person name="Vlasova K.G."/>
            <person name="Novikov A.A."/>
            <person name="Shcherbakova V.A."/>
            <person name="Mardanov A.V."/>
            <person name="Ravin N.V."/>
        </authorList>
    </citation>
    <scope>NUCLEOTIDE SEQUENCE [LARGE SCALE GENOMIC DNA]</scope>
    <source>
        <strain evidence="6 7">L945</strain>
    </source>
</reference>
<feature type="transmembrane region" description="Helical" evidence="5">
    <location>
        <begin position="225"/>
        <end position="246"/>
    </location>
</feature>
<comment type="similarity">
    <text evidence="5">Belongs to the TatC family.</text>
</comment>
<keyword evidence="3 5" id="KW-1133">Transmembrane helix</keyword>
<feature type="transmembrane region" description="Helical" evidence="5">
    <location>
        <begin position="116"/>
        <end position="137"/>
    </location>
</feature>
<dbReference type="PANTHER" id="PTHR30371">
    <property type="entry name" value="SEC-INDEPENDENT PROTEIN TRANSLOCASE PROTEIN TATC"/>
    <property type="match status" value="1"/>
</dbReference>
<keyword evidence="5" id="KW-0811">Translocation</keyword>
<evidence type="ECO:0000256" key="3">
    <source>
        <dbReference type="ARBA" id="ARBA00022989"/>
    </source>
</evidence>
<dbReference type="HAMAP" id="MF_00902">
    <property type="entry name" value="TatC"/>
    <property type="match status" value="1"/>
</dbReference>
<dbReference type="InterPro" id="IPR002033">
    <property type="entry name" value="TatC"/>
</dbReference>
<dbReference type="Pfam" id="PF00902">
    <property type="entry name" value="TatC"/>
    <property type="match status" value="1"/>
</dbReference>
<dbReference type="Proteomes" id="UP001332192">
    <property type="component" value="Chromosome"/>
</dbReference>
<comment type="function">
    <text evidence="5">Part of the twin-arginine translocation (Tat) system that transports large folded proteins containing a characteristic twin-arginine motif in their signal peptide across membranes.</text>
</comment>
<comment type="subunit">
    <text evidence="5">Forms a complex with TatA.</text>
</comment>
<dbReference type="EMBL" id="CP141615">
    <property type="protein sequence ID" value="WRP16716.1"/>
    <property type="molecule type" value="Genomic_DNA"/>
</dbReference>
<name>A0ABZ1BVL5_9FIRM</name>
<accession>A0ABZ1BVL5</accession>